<feature type="compositionally biased region" description="Polar residues" evidence="2">
    <location>
        <begin position="698"/>
        <end position="707"/>
    </location>
</feature>
<evidence type="ECO:0000313" key="4">
    <source>
        <dbReference type="Proteomes" id="UP001465755"/>
    </source>
</evidence>
<feature type="region of interest" description="Disordered" evidence="2">
    <location>
        <begin position="240"/>
        <end position="274"/>
    </location>
</feature>
<keyword evidence="4" id="KW-1185">Reference proteome</keyword>
<comment type="caution">
    <text evidence="3">The sequence shown here is derived from an EMBL/GenBank/DDBJ whole genome shotgun (WGS) entry which is preliminary data.</text>
</comment>
<keyword evidence="1" id="KW-0175">Coiled coil</keyword>
<dbReference type="AlphaFoldDB" id="A0AAW1NWB4"/>
<name>A0AAW1NWB4_9CHLO</name>
<organism evidence="3 4">
    <name type="scientific">Symbiochloris irregularis</name>
    <dbReference type="NCBI Taxonomy" id="706552"/>
    <lineage>
        <taxon>Eukaryota</taxon>
        <taxon>Viridiplantae</taxon>
        <taxon>Chlorophyta</taxon>
        <taxon>core chlorophytes</taxon>
        <taxon>Trebouxiophyceae</taxon>
        <taxon>Trebouxiales</taxon>
        <taxon>Trebouxiaceae</taxon>
        <taxon>Symbiochloris</taxon>
    </lineage>
</organism>
<feature type="compositionally biased region" description="Polar residues" evidence="2">
    <location>
        <begin position="806"/>
        <end position="825"/>
    </location>
</feature>
<feature type="region of interest" description="Disordered" evidence="2">
    <location>
        <begin position="440"/>
        <end position="832"/>
    </location>
</feature>
<evidence type="ECO:0000313" key="3">
    <source>
        <dbReference type="EMBL" id="KAK9796284.1"/>
    </source>
</evidence>
<evidence type="ECO:0000256" key="2">
    <source>
        <dbReference type="SAM" id="MobiDB-lite"/>
    </source>
</evidence>
<feature type="region of interest" description="Disordered" evidence="2">
    <location>
        <begin position="34"/>
        <end position="126"/>
    </location>
</feature>
<feature type="compositionally biased region" description="Low complexity" evidence="2">
    <location>
        <begin position="105"/>
        <end position="116"/>
    </location>
</feature>
<feature type="compositionally biased region" description="Polar residues" evidence="2">
    <location>
        <begin position="117"/>
        <end position="126"/>
    </location>
</feature>
<feature type="compositionally biased region" description="Gly residues" evidence="2">
    <location>
        <begin position="242"/>
        <end position="268"/>
    </location>
</feature>
<feature type="compositionally biased region" description="Low complexity" evidence="2">
    <location>
        <begin position="583"/>
        <end position="604"/>
    </location>
</feature>
<feature type="compositionally biased region" description="Basic and acidic residues" evidence="2">
    <location>
        <begin position="54"/>
        <end position="66"/>
    </location>
</feature>
<feature type="compositionally biased region" description="Low complexity" evidence="2">
    <location>
        <begin position="67"/>
        <end position="76"/>
    </location>
</feature>
<sequence>MSTCTPHHSPSGHAACWSGAEEQKADSLVYGLASKPYTPLPAAPTAPKAPGSRRTAEKEAAKREMAGAKASQRAAAQPIVPAPSFAAAQTSSAERPAKAQSTRDASAGSVSAASSSTGQLPATETIQPSSWVNELAGEQECRRYNITLTVEPSRASAPIACNSNGPQRRFCPQSQASPKLAMAESSIVTMAQRAPFTMAQGPFFCMAQRNAMRGSRQGLERGQLALQSLGMTMTGRDIFMDVGGGSGGGRGPRGSGGGRGPSGRGGGPPRDEDDFPSTGLLVGILLLMVASLAALLSRWSTQHGSVGPAPRAAARKDVTVLRAPALSHARQPRHAGRIYYITGHPQHQHRLKDVLKQRAVLPAVIRKTFAARHWKVQLVVLKASLERTGHLGERCSMQGGMQAQMHPLHRQLLAEHLQISIPVTQLRSVVAFGTAYKPHAKSHSAEGEGHLSAGPSRQGSAASVLSEDSEARLPRQRSTVAFGTTYTPHTQTHSAEGEASFSTVPIRQGSAASVMSEDSEAKLPRQPSRVAFGSSYKPRAKTASASSTDVKAKSGSMFSRAWKALKPASKTSDSPAPAKTSLAAAGRTSAPGTSTSATRSTSPAKPAFTPRPQAPTASPAAHLTAAAASSAASSPAASPRPGLTRQSAKVLDIPRNTPGKAQTATASAAPVEKSEPSRSLGTLFSSTAAKGLNPAAQKPSTRGSTGTRGAVVPAAQKPPGRSSTGARGAVSPRTMIPQPKKAGVSARATDSAESSSSRTSTSGGWSPSGRASARGSSTGTKPAAKPAGAQQRTRTTAELRGPSGRLSRQISQAQAGAWSPRTSLTGGDGSHVRKTINSFEELSRANSAGSSRAAAAPAHQSTLGANANAAQVSANRAPACVESRTHRRTRSGLLTALSEIGLHPSISATEEELRALEDNLGQLLAENNLLQDDLFNQGTGQQ</sequence>
<feature type="coiled-coil region" evidence="1">
    <location>
        <begin position="906"/>
        <end position="933"/>
    </location>
</feature>
<gene>
    <name evidence="3" type="ORF">WJX73_004304</name>
</gene>
<protein>
    <submittedName>
        <fullName evidence="3">Uncharacterized protein</fullName>
    </submittedName>
</protein>
<dbReference type="EMBL" id="JALJOQ010000117">
    <property type="protein sequence ID" value="KAK9796284.1"/>
    <property type="molecule type" value="Genomic_DNA"/>
</dbReference>
<proteinExistence type="predicted"/>
<evidence type="ECO:0000256" key="1">
    <source>
        <dbReference type="SAM" id="Coils"/>
    </source>
</evidence>
<dbReference type="Proteomes" id="UP001465755">
    <property type="component" value="Unassembled WGS sequence"/>
</dbReference>
<feature type="compositionally biased region" description="Low complexity" evidence="2">
    <location>
        <begin position="745"/>
        <end position="780"/>
    </location>
</feature>
<feature type="compositionally biased region" description="Low complexity" evidence="2">
    <location>
        <begin position="614"/>
        <end position="639"/>
    </location>
</feature>
<feature type="compositionally biased region" description="Polar residues" evidence="2">
    <location>
        <begin position="476"/>
        <end position="513"/>
    </location>
</feature>
<feature type="compositionally biased region" description="Polar residues" evidence="2">
    <location>
        <begin position="87"/>
        <end position="104"/>
    </location>
</feature>
<reference evidence="3 4" key="1">
    <citation type="journal article" date="2024" name="Nat. Commun.">
        <title>Phylogenomics reveals the evolutionary origins of lichenization in chlorophyte algae.</title>
        <authorList>
            <person name="Puginier C."/>
            <person name="Libourel C."/>
            <person name="Otte J."/>
            <person name="Skaloud P."/>
            <person name="Haon M."/>
            <person name="Grisel S."/>
            <person name="Petersen M."/>
            <person name="Berrin J.G."/>
            <person name="Delaux P.M."/>
            <person name="Dal Grande F."/>
            <person name="Keller J."/>
        </authorList>
    </citation>
    <scope>NUCLEOTIDE SEQUENCE [LARGE SCALE GENOMIC DNA]</scope>
    <source>
        <strain evidence="3 4">SAG 2036</strain>
    </source>
</reference>
<feature type="compositionally biased region" description="Polar residues" evidence="2">
    <location>
        <begin position="677"/>
        <end position="688"/>
    </location>
</feature>
<accession>A0AAW1NWB4</accession>